<comment type="caution">
    <text evidence="2">The sequence shown here is derived from an EMBL/GenBank/DDBJ whole genome shotgun (WGS) entry which is preliminary data.</text>
</comment>
<feature type="transmembrane region" description="Helical" evidence="1">
    <location>
        <begin position="61"/>
        <end position="83"/>
    </location>
</feature>
<feature type="transmembrane region" description="Helical" evidence="1">
    <location>
        <begin position="36"/>
        <end position="55"/>
    </location>
</feature>
<accession>A0A366EGG0</accession>
<keyword evidence="1" id="KW-0812">Transmembrane</keyword>
<name>A0A366EGG0_9BACI</name>
<evidence type="ECO:0000313" key="2">
    <source>
        <dbReference type="EMBL" id="RBP01418.1"/>
    </source>
</evidence>
<dbReference type="RefSeq" id="WP_113866059.1">
    <property type="nucleotide sequence ID" value="NZ_BAABQN010000001.1"/>
</dbReference>
<reference evidence="2 3" key="1">
    <citation type="submission" date="2018-06" db="EMBL/GenBank/DDBJ databases">
        <title>Genomic Encyclopedia of Type Strains, Phase IV (KMG-IV): sequencing the most valuable type-strain genomes for metagenomic binning, comparative biology and taxonomic classification.</title>
        <authorList>
            <person name="Goeker M."/>
        </authorList>
    </citation>
    <scope>NUCLEOTIDE SEQUENCE [LARGE SCALE GENOMIC DNA]</scope>
    <source>
        <strain evidence="2 3">DSM 15140</strain>
    </source>
</reference>
<feature type="transmembrane region" description="Helical" evidence="1">
    <location>
        <begin position="6"/>
        <end position="24"/>
    </location>
</feature>
<gene>
    <name evidence="2" type="ORF">DES48_101155</name>
</gene>
<protein>
    <submittedName>
        <fullName evidence="2">Uncharacterized protein</fullName>
    </submittedName>
</protein>
<keyword evidence="3" id="KW-1185">Reference proteome</keyword>
<feature type="transmembrane region" description="Helical" evidence="1">
    <location>
        <begin position="95"/>
        <end position="116"/>
    </location>
</feature>
<keyword evidence="1" id="KW-0472">Membrane</keyword>
<evidence type="ECO:0000256" key="1">
    <source>
        <dbReference type="SAM" id="Phobius"/>
    </source>
</evidence>
<proteinExistence type="predicted"/>
<dbReference type="AlphaFoldDB" id="A0A366EGG0"/>
<dbReference type="STRING" id="200904.GCA_900168775_02536"/>
<dbReference type="OrthoDB" id="3169575at2"/>
<evidence type="ECO:0000313" key="3">
    <source>
        <dbReference type="Proteomes" id="UP000252254"/>
    </source>
</evidence>
<keyword evidence="1" id="KW-1133">Transmembrane helix</keyword>
<organism evidence="2 3">
    <name type="scientific">Paraliobacillus ryukyuensis</name>
    <dbReference type="NCBI Taxonomy" id="200904"/>
    <lineage>
        <taxon>Bacteria</taxon>
        <taxon>Bacillati</taxon>
        <taxon>Bacillota</taxon>
        <taxon>Bacilli</taxon>
        <taxon>Bacillales</taxon>
        <taxon>Bacillaceae</taxon>
        <taxon>Paraliobacillus</taxon>
    </lineage>
</organism>
<dbReference type="EMBL" id="QNRI01000001">
    <property type="protein sequence ID" value="RBP01418.1"/>
    <property type="molecule type" value="Genomic_DNA"/>
</dbReference>
<sequence length="569" mass="63556">MLGPLLTTGFSFIATLLIVLFMAIKQKASFKQIKHGFFLLVFLFIIFYIFIYFLMPSIIVPNIILSNIIVGIISIPLMYFLLGNKLVYKAKEIKTVTFIGTILVLALPVIYIYSLFTLDNVHDSINTEMKDQAEPLSKEDTPIAVAPESARNKMQKAMSVVPNPQFYDLGKLQVQKIGDEIVYVAPLEFTGFWKFIRGQETEGYFTISATNINAQPEFVAEKMQYTNSSYLNKNVQRTIYNKYPQYVQSGTAQIEVDENGKPWYVQTLYLTMNVTDKPDLNQLKVAVVDPATGDVSLHDTDQAPDFIDGSVSSELASTENTYFGKYVHGWFNSMFGKKDVRVPNESGTEKSVTPIFDESGDMYYFTDMTSPKENIDSALGYTMINARTGKLTYYNGDMNNGIMDSEGAKQIVNKEYPEKNWEGSMPILYNIDGNATWVVNVLDPNGLFKQYAYINAADSDFVVFGETASQALASYRLALQQNPSAVGASDQVQPENVQGTVDRVLVTSTDDVQIVRFLLENDPVIYTVSTTIEPKAIFMTSGDDVELQAKIRDGATGSVESIEIEGLTN</sequence>
<dbReference type="Proteomes" id="UP000252254">
    <property type="component" value="Unassembled WGS sequence"/>
</dbReference>